<evidence type="ECO:0000259" key="2">
    <source>
        <dbReference type="Pfam" id="PF02517"/>
    </source>
</evidence>
<feature type="transmembrane region" description="Helical" evidence="1">
    <location>
        <begin position="130"/>
        <end position="152"/>
    </location>
</feature>
<feature type="transmembrane region" description="Helical" evidence="1">
    <location>
        <begin position="261"/>
        <end position="283"/>
    </location>
</feature>
<keyword evidence="1" id="KW-1133">Transmembrane helix</keyword>
<gene>
    <name evidence="3" type="ORF">PEV8663_01801</name>
</gene>
<dbReference type="InterPro" id="IPR003675">
    <property type="entry name" value="Rce1/LyrA-like_dom"/>
</dbReference>
<feature type="transmembrane region" description="Helical" evidence="1">
    <location>
        <begin position="12"/>
        <end position="33"/>
    </location>
</feature>
<dbReference type="Pfam" id="PF02517">
    <property type="entry name" value="Rce1-like"/>
    <property type="match status" value="1"/>
</dbReference>
<dbReference type="InterPro" id="IPR042150">
    <property type="entry name" value="MmRce1-like"/>
</dbReference>
<feature type="domain" description="CAAX prenyl protease 2/Lysostaphin resistance protein A-like" evidence="2">
    <location>
        <begin position="144"/>
        <end position="243"/>
    </location>
</feature>
<evidence type="ECO:0000313" key="3">
    <source>
        <dbReference type="EMBL" id="SMX39642.1"/>
    </source>
</evidence>
<feature type="transmembrane region" description="Helical" evidence="1">
    <location>
        <begin position="231"/>
        <end position="249"/>
    </location>
</feature>
<dbReference type="GO" id="GO:0004175">
    <property type="term" value="F:endopeptidase activity"/>
    <property type="evidence" value="ECO:0007669"/>
    <property type="project" value="UniProtKB-ARBA"/>
</dbReference>
<sequence>MTPPLAKPVSRRPLYTFLVLAITVAAMGYALALRMGDENRAVGILLVQFAPLLAAFITKFSFQRNLRGLGWGWGRSRYLFAAYGLAFVIPLLSFILIWVFGFGGFYDGAFVAQAQTDIADMFGLELSSPWGVMIALLVLGGTIGLLTAFGGIGEEIGWRGFLVPELSKHLDFTKTALVSGVIWAVYHWPLLIFLLAPRLGVSPFPMLIISLVAGIGLSTVMAWLRLRSGSVWTAVIFHMALNAYTQGFFQNITYETSWLTHYVSGEHGLMLALVSAASGYWFWRKRAEIPIESGQAQMSG</sequence>
<accession>A0A238KBR6</accession>
<dbReference type="PANTHER" id="PTHR35797:SF1">
    <property type="entry name" value="PROTEASE"/>
    <property type="match status" value="1"/>
</dbReference>
<dbReference type="GO" id="GO:0006508">
    <property type="term" value="P:proteolysis"/>
    <property type="evidence" value="ECO:0007669"/>
    <property type="project" value="UniProtKB-KW"/>
</dbReference>
<keyword evidence="1" id="KW-0472">Membrane</keyword>
<reference evidence="3 4" key="1">
    <citation type="submission" date="2017-05" db="EMBL/GenBank/DDBJ databases">
        <authorList>
            <person name="Song R."/>
            <person name="Chenine A.L."/>
            <person name="Ruprecht R.M."/>
        </authorList>
    </citation>
    <scope>NUCLEOTIDE SEQUENCE [LARGE SCALE GENOMIC DNA]</scope>
    <source>
        <strain evidence="3 4">CECT 8663</strain>
    </source>
</reference>
<dbReference type="RefSeq" id="WP_170125838.1">
    <property type="nucleotide sequence ID" value="NZ_FXYH01000005.1"/>
</dbReference>
<feature type="transmembrane region" description="Helical" evidence="1">
    <location>
        <begin position="78"/>
        <end position="100"/>
    </location>
</feature>
<keyword evidence="4" id="KW-1185">Reference proteome</keyword>
<dbReference type="AlphaFoldDB" id="A0A238KBR6"/>
<feature type="transmembrane region" description="Helical" evidence="1">
    <location>
        <begin position="39"/>
        <end position="57"/>
    </location>
</feature>
<organism evidence="3 4">
    <name type="scientific">Pelagimonas varians</name>
    <dbReference type="NCBI Taxonomy" id="696760"/>
    <lineage>
        <taxon>Bacteria</taxon>
        <taxon>Pseudomonadati</taxon>
        <taxon>Pseudomonadota</taxon>
        <taxon>Alphaproteobacteria</taxon>
        <taxon>Rhodobacterales</taxon>
        <taxon>Roseobacteraceae</taxon>
        <taxon>Pelagimonas</taxon>
    </lineage>
</organism>
<dbReference type="GO" id="GO:0080120">
    <property type="term" value="P:CAAX-box protein maturation"/>
    <property type="evidence" value="ECO:0007669"/>
    <property type="project" value="UniProtKB-ARBA"/>
</dbReference>
<keyword evidence="1" id="KW-0812">Transmembrane</keyword>
<evidence type="ECO:0000313" key="4">
    <source>
        <dbReference type="Proteomes" id="UP000220836"/>
    </source>
</evidence>
<protein>
    <submittedName>
        <fullName evidence="3">CAAX amino terminal protease self- immunity</fullName>
    </submittedName>
</protein>
<feature type="transmembrane region" description="Helical" evidence="1">
    <location>
        <begin position="202"/>
        <end position="224"/>
    </location>
</feature>
<name>A0A238KBR6_9RHOB</name>
<evidence type="ECO:0000256" key="1">
    <source>
        <dbReference type="SAM" id="Phobius"/>
    </source>
</evidence>
<keyword evidence="3" id="KW-0645">Protease</keyword>
<keyword evidence="3" id="KW-0378">Hydrolase</keyword>
<feature type="transmembrane region" description="Helical" evidence="1">
    <location>
        <begin position="172"/>
        <end position="196"/>
    </location>
</feature>
<proteinExistence type="predicted"/>
<dbReference type="Proteomes" id="UP000220836">
    <property type="component" value="Unassembled WGS sequence"/>
</dbReference>
<dbReference type="EMBL" id="FXYH01000005">
    <property type="protein sequence ID" value="SMX39642.1"/>
    <property type="molecule type" value="Genomic_DNA"/>
</dbReference>
<dbReference type="PANTHER" id="PTHR35797">
    <property type="entry name" value="PROTEASE-RELATED"/>
    <property type="match status" value="1"/>
</dbReference>